<name>A0A9N8EXP7_9STRA</name>
<comment type="caution">
    <text evidence="2">The sequence shown here is derived from an EMBL/GenBank/DDBJ whole genome shotgun (WGS) entry which is preliminary data.</text>
</comment>
<organism evidence="2 3">
    <name type="scientific">Seminavis robusta</name>
    <dbReference type="NCBI Taxonomy" id="568900"/>
    <lineage>
        <taxon>Eukaryota</taxon>
        <taxon>Sar</taxon>
        <taxon>Stramenopiles</taxon>
        <taxon>Ochrophyta</taxon>
        <taxon>Bacillariophyta</taxon>
        <taxon>Bacillariophyceae</taxon>
        <taxon>Bacillariophycidae</taxon>
        <taxon>Naviculales</taxon>
        <taxon>Naviculaceae</taxon>
        <taxon>Seminavis</taxon>
    </lineage>
</organism>
<proteinExistence type="predicted"/>
<sequence length="228" mass="25161">MRFCYVVRVEETEDYLSTKRYPDWERDLCGIERLLRTPSLVENPQKPLLLLVSNDEEDELDVERLVNLFGLTGANFRRPFRAVLSDSKGNDGTLLEAIQWLTKTARSSHDEGTAMTGSDTEEESSILTSATAGTGATLASSSVGGHFVMDYEPTLLGGNPTLQRFEPIKKSTHCPFAHAAKLWGGKLPHRPAPGSRLLERGSLGRVCGRLQKRRSAGWVLFGDSRGAL</sequence>
<accession>A0A9N8EXP7</accession>
<dbReference type="AlphaFoldDB" id="A0A9N8EXP7"/>
<evidence type="ECO:0000313" key="2">
    <source>
        <dbReference type="EMBL" id="CAB9527874.1"/>
    </source>
</evidence>
<gene>
    <name evidence="1" type="ORF">SEMRO_2096_G314290.1</name>
    <name evidence="2" type="ORF">SEMRO_2096_G314310.1</name>
</gene>
<dbReference type="EMBL" id="CAICTM010002094">
    <property type="protein sequence ID" value="CAB9527874.1"/>
    <property type="molecule type" value="Genomic_DNA"/>
</dbReference>
<evidence type="ECO:0000313" key="3">
    <source>
        <dbReference type="Proteomes" id="UP001153069"/>
    </source>
</evidence>
<dbReference type="Proteomes" id="UP001153069">
    <property type="component" value="Unassembled WGS sequence"/>
</dbReference>
<dbReference type="EMBL" id="CAICTM010002094">
    <property type="protein sequence ID" value="CAB9527872.1"/>
    <property type="molecule type" value="Genomic_DNA"/>
</dbReference>
<keyword evidence="3" id="KW-1185">Reference proteome</keyword>
<evidence type="ECO:0000313" key="1">
    <source>
        <dbReference type="EMBL" id="CAB9527872.1"/>
    </source>
</evidence>
<protein>
    <submittedName>
        <fullName evidence="2">Uncharacterized protein</fullName>
    </submittedName>
</protein>
<reference evidence="2" key="1">
    <citation type="submission" date="2020-06" db="EMBL/GenBank/DDBJ databases">
        <authorList>
            <consortium name="Plant Systems Biology data submission"/>
        </authorList>
    </citation>
    <scope>NUCLEOTIDE SEQUENCE</scope>
    <source>
        <strain evidence="2">D6</strain>
    </source>
</reference>